<keyword evidence="5" id="KW-0732">Signal</keyword>
<keyword evidence="8" id="KW-1185">Reference proteome</keyword>
<name>A0AAD3HG10_9STRA</name>
<dbReference type="GO" id="GO:0003755">
    <property type="term" value="F:peptidyl-prolyl cis-trans isomerase activity"/>
    <property type="evidence" value="ECO:0007669"/>
    <property type="project" value="UniProtKB-KW"/>
</dbReference>
<dbReference type="InterPro" id="IPR002130">
    <property type="entry name" value="Cyclophilin-type_PPIase_dom"/>
</dbReference>
<dbReference type="SUPFAM" id="SSF50891">
    <property type="entry name" value="Cyclophilin-like"/>
    <property type="match status" value="1"/>
</dbReference>
<evidence type="ECO:0000256" key="3">
    <source>
        <dbReference type="ARBA" id="ARBA00023235"/>
    </source>
</evidence>
<evidence type="ECO:0000256" key="5">
    <source>
        <dbReference type="SAM" id="SignalP"/>
    </source>
</evidence>
<dbReference type="EMBL" id="BLLK01000074">
    <property type="protein sequence ID" value="GFH61668.1"/>
    <property type="molecule type" value="Genomic_DNA"/>
</dbReference>
<evidence type="ECO:0000313" key="8">
    <source>
        <dbReference type="Proteomes" id="UP001054902"/>
    </source>
</evidence>
<comment type="caution">
    <text evidence="7">The sequence shown here is derived from an EMBL/GenBank/DDBJ whole genome shotgun (WGS) entry which is preliminary data.</text>
</comment>
<keyword evidence="2" id="KW-0697">Rotamase</keyword>
<protein>
    <recommendedName>
        <fullName evidence="1">peptidylprolyl isomerase</fullName>
        <ecNumber evidence="1">5.2.1.8</ecNumber>
    </recommendedName>
</protein>
<organism evidence="7 8">
    <name type="scientific">Chaetoceros tenuissimus</name>
    <dbReference type="NCBI Taxonomy" id="426638"/>
    <lineage>
        <taxon>Eukaryota</taxon>
        <taxon>Sar</taxon>
        <taxon>Stramenopiles</taxon>
        <taxon>Ochrophyta</taxon>
        <taxon>Bacillariophyta</taxon>
        <taxon>Coscinodiscophyceae</taxon>
        <taxon>Chaetocerotophycidae</taxon>
        <taxon>Chaetocerotales</taxon>
        <taxon>Chaetocerotaceae</taxon>
        <taxon>Chaetoceros</taxon>
    </lineage>
</organism>
<evidence type="ECO:0000256" key="4">
    <source>
        <dbReference type="SAM" id="MobiDB-lite"/>
    </source>
</evidence>
<keyword evidence="3" id="KW-0413">Isomerase</keyword>
<feature type="domain" description="PPIase cyclophilin-type" evidence="6">
    <location>
        <begin position="308"/>
        <end position="536"/>
    </location>
</feature>
<evidence type="ECO:0000313" key="7">
    <source>
        <dbReference type="EMBL" id="GFH61668.1"/>
    </source>
</evidence>
<dbReference type="InterPro" id="IPR044665">
    <property type="entry name" value="E_coli_cyclophilin_A-like"/>
</dbReference>
<reference evidence="7 8" key="1">
    <citation type="journal article" date="2021" name="Sci. Rep.">
        <title>The genome of the diatom Chaetoceros tenuissimus carries an ancient integrated fragment of an extant virus.</title>
        <authorList>
            <person name="Hongo Y."/>
            <person name="Kimura K."/>
            <person name="Takaki Y."/>
            <person name="Yoshida Y."/>
            <person name="Baba S."/>
            <person name="Kobayashi G."/>
            <person name="Nagasaki K."/>
            <person name="Hano T."/>
            <person name="Tomaru Y."/>
        </authorList>
    </citation>
    <scope>NUCLEOTIDE SEQUENCE [LARGE SCALE GENOMIC DNA]</scope>
    <source>
        <strain evidence="7 8">NIES-3715</strain>
    </source>
</reference>
<dbReference type="Proteomes" id="UP001054902">
    <property type="component" value="Unassembled WGS sequence"/>
</dbReference>
<evidence type="ECO:0000256" key="2">
    <source>
        <dbReference type="ARBA" id="ARBA00023110"/>
    </source>
</evidence>
<evidence type="ECO:0000256" key="1">
    <source>
        <dbReference type="ARBA" id="ARBA00013194"/>
    </source>
</evidence>
<dbReference type="AlphaFoldDB" id="A0AAD3HG10"/>
<dbReference type="InterPro" id="IPR029000">
    <property type="entry name" value="Cyclophilin-like_dom_sf"/>
</dbReference>
<feature type="signal peptide" evidence="5">
    <location>
        <begin position="1"/>
        <end position="25"/>
    </location>
</feature>
<accession>A0AAD3HG10</accession>
<dbReference type="Gene3D" id="2.40.100.10">
    <property type="entry name" value="Cyclophilin-like"/>
    <property type="match status" value="1"/>
</dbReference>
<feature type="chain" id="PRO_5041978129" description="peptidylprolyl isomerase" evidence="5">
    <location>
        <begin position="26"/>
        <end position="578"/>
    </location>
</feature>
<dbReference type="Pfam" id="PF00160">
    <property type="entry name" value="Pro_isomerase"/>
    <property type="match status" value="1"/>
</dbReference>
<evidence type="ECO:0000259" key="6">
    <source>
        <dbReference type="Pfam" id="PF00160"/>
    </source>
</evidence>
<gene>
    <name evidence="7" type="ORF">CTEN210_18144</name>
</gene>
<dbReference type="PANTHER" id="PTHR43246">
    <property type="entry name" value="PEPTIDYL-PROLYL CIS-TRANS ISOMERASE CYP38, CHLOROPLASTIC"/>
    <property type="match status" value="1"/>
</dbReference>
<feature type="region of interest" description="Disordered" evidence="4">
    <location>
        <begin position="559"/>
        <end position="578"/>
    </location>
</feature>
<sequence length="578" mass="63831">MHMSFYSSAASIFLVAVYNSYCSDAFVTVSPSSSNTLVKDARSSTVKLQNKVHRYLEDEEDMNMPSDQSRRSVLQALTVSSTMFLSATTTAPQEAEAAFPFTSKYSLSVVKNSNSTAAASMRRPMQDAAYTKELATESCLLKLLPVKKPVFRKLEQDLTSISSSIGTLKEDPDDDKVYTNIAAKMNETVALIDSKRSTLEPVFNMDDSTELSISKSIRGESLIEELRQSVVSIREAAEIERNVTCIQYKQKLALRTLSNVGELLVEKFPYDVPKDGKFSYLPRLLGRTKVTFGISRPGKRRMDKDVFLGNVTILADGFAAPITAGNFVDLSQRNFYTGLPVKEFKKRLGVDASLTMAEDSQVAYDIASTVDKITNVLKSKDVVDDDAKESNDGTIPTNLAVLGSFNEGFYDPLTAKPRRIPLEVVQFDRVTGTAKLSYESGFSTNKERTNSTSLLSVLSKPSPVVRSPPLLSFSIPGLVAFNHPDLNLNGGSSEFFCLQDKDLIEERTKLLDGKYAPFGYVLDGLDIMKSLKGGDVISSTYVDEEGYLNFKKIRGSSFANAMSNDDDEEEQSEKEKKE</sequence>
<dbReference type="EC" id="5.2.1.8" evidence="1"/>
<proteinExistence type="predicted"/>